<evidence type="ECO:0000313" key="2">
    <source>
        <dbReference type="Proteomes" id="UP000306888"/>
    </source>
</evidence>
<dbReference type="AlphaFoldDB" id="A0A4S2DNT0"/>
<dbReference type="RefSeq" id="WP_136004950.1">
    <property type="nucleotide sequence ID" value="NZ_SRYR01000001.1"/>
</dbReference>
<organism evidence="1 2">
    <name type="scientific">Clostridium sartagoforme</name>
    <dbReference type="NCBI Taxonomy" id="84031"/>
    <lineage>
        <taxon>Bacteria</taxon>
        <taxon>Bacillati</taxon>
        <taxon>Bacillota</taxon>
        <taxon>Clostridia</taxon>
        <taxon>Eubacteriales</taxon>
        <taxon>Clostridiaceae</taxon>
        <taxon>Clostridium</taxon>
    </lineage>
</organism>
<reference evidence="1 2" key="1">
    <citation type="submission" date="2019-04" db="EMBL/GenBank/DDBJ databases">
        <title>Microbes associate with the intestines of laboratory mice.</title>
        <authorList>
            <person name="Navarre W."/>
            <person name="Wong E."/>
            <person name="Huang K."/>
            <person name="Tropini C."/>
            <person name="Ng K."/>
            <person name="Yu B."/>
        </authorList>
    </citation>
    <scope>NUCLEOTIDE SEQUENCE [LARGE SCALE GENOMIC DNA]</scope>
    <source>
        <strain evidence="1 2">NM50_B9-20</strain>
    </source>
</reference>
<dbReference type="OrthoDB" id="9995500at2"/>
<accession>A0A4S2DNT0</accession>
<comment type="caution">
    <text evidence="1">The sequence shown here is derived from an EMBL/GenBank/DDBJ whole genome shotgun (WGS) entry which is preliminary data.</text>
</comment>
<evidence type="ECO:0000313" key="1">
    <source>
        <dbReference type="EMBL" id="TGY44019.1"/>
    </source>
</evidence>
<name>A0A4S2DNT0_9CLOT</name>
<dbReference type="EMBL" id="SRYR01000001">
    <property type="protein sequence ID" value="TGY44019.1"/>
    <property type="molecule type" value="Genomic_DNA"/>
</dbReference>
<proteinExistence type="predicted"/>
<dbReference type="Proteomes" id="UP000306888">
    <property type="component" value="Unassembled WGS sequence"/>
</dbReference>
<keyword evidence="2" id="KW-1185">Reference proteome</keyword>
<sequence length="71" mass="8677">MYAYGKFNNNIFNSKKETIEFRRYCKDEGVCPIQLRKEAYKLYSDKNKESFKGILVFIKKIIKYRRNRILN</sequence>
<protein>
    <submittedName>
        <fullName evidence="1">Uncharacterized protein</fullName>
    </submittedName>
</protein>
<gene>
    <name evidence="1" type="ORF">E5347_04155</name>
</gene>